<dbReference type="Proteomes" id="UP000309673">
    <property type="component" value="Unassembled WGS sequence"/>
</dbReference>
<evidence type="ECO:0000259" key="2">
    <source>
        <dbReference type="Pfam" id="PF08327"/>
    </source>
</evidence>
<reference evidence="3 4" key="1">
    <citation type="submission" date="2019-04" db="EMBL/GenBank/DDBJ databases">
        <title>Cohnella sp. nov., isolated from soil.</title>
        <authorList>
            <person name="Kim W."/>
        </authorList>
    </citation>
    <scope>NUCLEOTIDE SEQUENCE [LARGE SCALE GENOMIC DNA]</scope>
    <source>
        <strain evidence="3 4">CAU 1483</strain>
    </source>
</reference>
<proteinExistence type="inferred from homology"/>
<dbReference type="InterPro" id="IPR023393">
    <property type="entry name" value="START-like_dom_sf"/>
</dbReference>
<protein>
    <submittedName>
        <fullName evidence="3">Polyketide cyclase</fullName>
    </submittedName>
</protein>
<name>A0A4U0FGH3_9BACL</name>
<keyword evidence="4" id="KW-1185">Reference proteome</keyword>
<dbReference type="OrthoDB" id="384974at2"/>
<sequence>METGSKANITVEAIIHKPVEEVWKYWAQPQHITQWCSASDDWHAPTAENDLRVGGKFVTRMEARDGSAGFDFGGVYDEVRTNELISYTMEDGRKVTIHFIDQGNDTKVVETFEAEAIHSAEMQQAGWQAILDNFKKYSEMSKED</sequence>
<evidence type="ECO:0000256" key="1">
    <source>
        <dbReference type="ARBA" id="ARBA00006817"/>
    </source>
</evidence>
<comment type="similarity">
    <text evidence="1">Belongs to the AHA1 family.</text>
</comment>
<dbReference type="Pfam" id="PF08327">
    <property type="entry name" value="AHSA1"/>
    <property type="match status" value="1"/>
</dbReference>
<dbReference type="InterPro" id="IPR013538">
    <property type="entry name" value="ASHA1/2-like_C"/>
</dbReference>
<dbReference type="AlphaFoldDB" id="A0A4U0FGH3"/>
<dbReference type="EMBL" id="SUPK01000001">
    <property type="protein sequence ID" value="TJY44106.1"/>
    <property type="molecule type" value="Genomic_DNA"/>
</dbReference>
<dbReference type="RefSeq" id="WP_136775826.1">
    <property type="nucleotide sequence ID" value="NZ_SUPK01000001.1"/>
</dbReference>
<feature type="domain" description="Activator of Hsp90 ATPase homologue 1/2-like C-terminal" evidence="2">
    <location>
        <begin position="18"/>
        <end position="138"/>
    </location>
</feature>
<dbReference type="CDD" id="cd08897">
    <property type="entry name" value="SRPBCC_CalC_Aha1-like_4"/>
    <property type="match status" value="1"/>
</dbReference>
<gene>
    <name evidence="3" type="ORF">E5161_01525</name>
</gene>
<dbReference type="Gene3D" id="3.30.530.20">
    <property type="match status" value="1"/>
</dbReference>
<comment type="caution">
    <text evidence="3">The sequence shown here is derived from an EMBL/GenBank/DDBJ whole genome shotgun (WGS) entry which is preliminary data.</text>
</comment>
<dbReference type="SUPFAM" id="SSF55961">
    <property type="entry name" value="Bet v1-like"/>
    <property type="match status" value="1"/>
</dbReference>
<evidence type="ECO:0000313" key="4">
    <source>
        <dbReference type="Proteomes" id="UP000309673"/>
    </source>
</evidence>
<accession>A0A4U0FGH3</accession>
<evidence type="ECO:0000313" key="3">
    <source>
        <dbReference type="EMBL" id="TJY44106.1"/>
    </source>
</evidence>
<organism evidence="3 4">
    <name type="scientific">Cohnella pontilimi</name>
    <dbReference type="NCBI Taxonomy" id="2564100"/>
    <lineage>
        <taxon>Bacteria</taxon>
        <taxon>Bacillati</taxon>
        <taxon>Bacillota</taxon>
        <taxon>Bacilli</taxon>
        <taxon>Bacillales</taxon>
        <taxon>Paenibacillaceae</taxon>
        <taxon>Cohnella</taxon>
    </lineage>
</organism>